<organism evidence="1">
    <name type="scientific">marine sediment metagenome</name>
    <dbReference type="NCBI Taxonomy" id="412755"/>
    <lineage>
        <taxon>unclassified sequences</taxon>
        <taxon>metagenomes</taxon>
        <taxon>ecological metagenomes</taxon>
    </lineage>
</organism>
<dbReference type="AlphaFoldDB" id="X0SH53"/>
<proteinExistence type="predicted"/>
<accession>X0SH53</accession>
<name>X0SH53_9ZZZZ</name>
<reference evidence="1" key="1">
    <citation type="journal article" date="2014" name="Front. Microbiol.">
        <title>High frequency of phylogenetically diverse reductive dehalogenase-homologous genes in deep subseafloor sedimentary metagenomes.</title>
        <authorList>
            <person name="Kawai M."/>
            <person name="Futagami T."/>
            <person name="Toyoda A."/>
            <person name="Takaki Y."/>
            <person name="Nishi S."/>
            <person name="Hori S."/>
            <person name="Arai W."/>
            <person name="Tsubouchi T."/>
            <person name="Morono Y."/>
            <person name="Uchiyama I."/>
            <person name="Ito T."/>
            <person name="Fujiyama A."/>
            <person name="Inagaki F."/>
            <person name="Takami H."/>
        </authorList>
    </citation>
    <scope>NUCLEOTIDE SEQUENCE</scope>
    <source>
        <strain evidence="1">Expedition CK06-06</strain>
    </source>
</reference>
<comment type="caution">
    <text evidence="1">The sequence shown here is derived from an EMBL/GenBank/DDBJ whole genome shotgun (WGS) entry which is preliminary data.</text>
</comment>
<evidence type="ECO:0000313" key="1">
    <source>
        <dbReference type="EMBL" id="GAF75222.1"/>
    </source>
</evidence>
<protein>
    <submittedName>
        <fullName evidence="1">Uncharacterized protein</fullName>
    </submittedName>
</protein>
<gene>
    <name evidence="1" type="ORF">S01H1_10903</name>
</gene>
<dbReference type="EMBL" id="BARS01005556">
    <property type="protein sequence ID" value="GAF75222.1"/>
    <property type="molecule type" value="Genomic_DNA"/>
</dbReference>
<sequence>MTVLEAKCYATLDCSGKAAEAAMNVIRCTVVDGRGAVSFIIHADALSALTAACSASPSSLGELLEGAERYYHDLGEQVLNGLAIFEEHNAKGNYQAIHRALKFCAPHEQPVFRVVDDLTREASLRPVKAGAVVFNLRAKRIIQIVNTYQEIRRTGHARVFDGSGLTDSVYSYRLPKNWVLVP</sequence>